<feature type="compositionally biased region" description="Basic and acidic residues" evidence="1">
    <location>
        <begin position="510"/>
        <end position="530"/>
    </location>
</feature>
<evidence type="ECO:0000313" key="2">
    <source>
        <dbReference type="EMBL" id="SJL18181.1"/>
    </source>
</evidence>
<dbReference type="OMA" id="NDIMQHA"/>
<dbReference type="EMBL" id="FUEG01000054">
    <property type="protein sequence ID" value="SJL18181.1"/>
    <property type="molecule type" value="Genomic_DNA"/>
</dbReference>
<feature type="region of interest" description="Disordered" evidence="1">
    <location>
        <begin position="424"/>
        <end position="452"/>
    </location>
</feature>
<feature type="region of interest" description="Disordered" evidence="1">
    <location>
        <begin position="153"/>
        <end position="211"/>
    </location>
</feature>
<feature type="compositionally biased region" description="Pro residues" evidence="1">
    <location>
        <begin position="671"/>
        <end position="681"/>
    </location>
</feature>
<feature type="compositionally biased region" description="Basic residues" evidence="1">
    <location>
        <begin position="961"/>
        <end position="974"/>
    </location>
</feature>
<feature type="region of interest" description="Disordered" evidence="1">
    <location>
        <begin position="945"/>
        <end position="1043"/>
    </location>
</feature>
<feature type="compositionally biased region" description="Low complexity" evidence="1">
    <location>
        <begin position="979"/>
        <end position="990"/>
    </location>
</feature>
<feature type="region of interest" description="Disordered" evidence="1">
    <location>
        <begin position="471"/>
        <end position="717"/>
    </location>
</feature>
<feature type="compositionally biased region" description="Polar residues" evidence="1">
    <location>
        <begin position="1034"/>
        <end position="1043"/>
    </location>
</feature>
<evidence type="ECO:0000313" key="3">
    <source>
        <dbReference type="Proteomes" id="UP000219338"/>
    </source>
</evidence>
<feature type="compositionally biased region" description="Pro residues" evidence="1">
    <location>
        <begin position="600"/>
        <end position="614"/>
    </location>
</feature>
<dbReference type="STRING" id="47428.A0A284SAZ6"/>
<sequence length="1043" mass="115460">MSPSVPAESHLTTAESSVFPTLEDHGNENLPNYTPSTERASLSLVTASIPALSAGNADPIPPTTAPALLVHSNVLYRPSGIITLPEGTPASETSVIGHLRPATFSDSRSPPHSIAPSVARSSHSTHMSSIHHAPDDVLEQELARRRQLRAMGAYDQSRGSAPPAYAHESTDAFQPSPPITSLPTTLDSPKVSTHGESMPVPFPEPPEATPENVNRFIEDRVRLAARRYEDGLISISTQRQTTNGTVFHGIPRLAINKFFAANLNASGQFNPIPTDVRPQLGDYHHSADEFSANINAVVDNLSLPQQPGETSSNYARRLHAHARLSTPLVKGESSPTVPTSHISETQKTVDALNEARREVFNRGLLQQLHDEDMLLFGQTMVPDQGVQIDIYGDASHPDFPGIRISLPHIRSEVYNPLRARFPPPASASVPPTGIPNARVQSSVSRASSQTLIDPIEEQTKALIFKLKGEYDSDADDEDDVPPHRRPTSRRPKVEKSEPHLQFGNSIPRDPSTRPETTARPHTRIPSEEPGSRSSQTPPRPKTRVGAAAPNPNPGDDSSSSESQDSSPDPPNPLPTGSNRPPKPPTPPRQRPDIQEKGDAPPIPPNRPHVPPPNREPYDYDLHEPASYFDSVFARNQARRPQQGQVPHIPREQNPVNPPRTSPRSENRRPPNDLPPPPPPGGPGSHHSGSSSRHSSRSDNPRAREPTPAHFQEVRFTSQEPRFNNEEIFEYLPVMKTEVEIMLAIFQRYERLKTSLQSIPRPQKYEGSSDLIEFDEWIFSIIRWMKIANICSPIYTEDEWGGQQLSAIDMQRTSTLATFLGGDTRTWYNNVVEDTPVAYTNNVNGDAFPTFMEVINGLYRRFIHESSLYAVNEHFERVQYTFEGGIRQLFASLLRYANMMPSPPDIYEVTRMGLTAEVSTVNDIMQHALVVEKGIRAERYYSQQRQDHISRLRRSSKENAKAAKKRRSPSPRKFKKVQDNSSANSASGQESSGEEYHTDVGNPPDWTNLLEDEPGNYSGHQSANNSDAEDPYGGSQYTSDEGTA</sequence>
<feature type="compositionally biased region" description="Basic and acidic residues" evidence="1">
    <location>
        <begin position="589"/>
        <end position="598"/>
    </location>
</feature>
<feature type="compositionally biased region" description="Low complexity" evidence="1">
    <location>
        <begin position="437"/>
        <end position="449"/>
    </location>
</feature>
<feature type="compositionally biased region" description="Basic and acidic residues" evidence="1">
    <location>
        <begin position="945"/>
        <end position="960"/>
    </location>
</feature>
<dbReference type="AlphaFoldDB" id="A0A284SAZ6"/>
<organism evidence="2 3">
    <name type="scientific">Armillaria ostoyae</name>
    <name type="common">Armillaria root rot fungus</name>
    <dbReference type="NCBI Taxonomy" id="47428"/>
    <lineage>
        <taxon>Eukaryota</taxon>
        <taxon>Fungi</taxon>
        <taxon>Dikarya</taxon>
        <taxon>Basidiomycota</taxon>
        <taxon>Agaricomycotina</taxon>
        <taxon>Agaricomycetes</taxon>
        <taxon>Agaricomycetidae</taxon>
        <taxon>Agaricales</taxon>
        <taxon>Marasmiineae</taxon>
        <taxon>Physalacriaceae</taxon>
        <taxon>Armillaria</taxon>
    </lineage>
</organism>
<gene>
    <name evidence="2" type="ORF">ARMOST_21758</name>
</gene>
<feature type="region of interest" description="Disordered" evidence="1">
    <location>
        <begin position="101"/>
        <end position="131"/>
    </location>
</feature>
<feature type="compositionally biased region" description="Basic and acidic residues" evidence="1">
    <location>
        <begin position="695"/>
        <end position="706"/>
    </location>
</feature>
<dbReference type="OrthoDB" id="2757374at2759"/>
<keyword evidence="3" id="KW-1185">Reference proteome</keyword>
<feature type="compositionally biased region" description="Low complexity" evidence="1">
    <location>
        <begin position="553"/>
        <end position="566"/>
    </location>
</feature>
<feature type="region of interest" description="Disordered" evidence="1">
    <location>
        <begin position="1"/>
        <end position="36"/>
    </location>
</feature>
<accession>A0A284SAZ6</accession>
<feature type="compositionally biased region" description="Low complexity" evidence="1">
    <location>
        <begin position="121"/>
        <end position="131"/>
    </location>
</feature>
<name>A0A284SAZ6_ARMOS</name>
<dbReference type="Proteomes" id="UP000219338">
    <property type="component" value="Unassembled WGS sequence"/>
</dbReference>
<evidence type="ECO:0000256" key="1">
    <source>
        <dbReference type="SAM" id="MobiDB-lite"/>
    </source>
</evidence>
<proteinExistence type="predicted"/>
<feature type="compositionally biased region" description="Polar residues" evidence="1">
    <location>
        <begin position="10"/>
        <end position="19"/>
    </location>
</feature>
<reference evidence="3" key="1">
    <citation type="journal article" date="2017" name="Nat. Ecol. Evol.">
        <title>Genome expansion and lineage-specific genetic innovations in the forest pathogenic fungi Armillaria.</title>
        <authorList>
            <person name="Sipos G."/>
            <person name="Prasanna A.N."/>
            <person name="Walter M.C."/>
            <person name="O'Connor E."/>
            <person name="Balint B."/>
            <person name="Krizsan K."/>
            <person name="Kiss B."/>
            <person name="Hess J."/>
            <person name="Varga T."/>
            <person name="Slot J."/>
            <person name="Riley R."/>
            <person name="Boka B."/>
            <person name="Rigling D."/>
            <person name="Barry K."/>
            <person name="Lee J."/>
            <person name="Mihaltcheva S."/>
            <person name="LaButti K."/>
            <person name="Lipzen A."/>
            <person name="Waldron R."/>
            <person name="Moloney N.M."/>
            <person name="Sperisen C."/>
            <person name="Kredics L."/>
            <person name="Vagvoelgyi C."/>
            <person name="Patrignani A."/>
            <person name="Fitzpatrick D."/>
            <person name="Nagy I."/>
            <person name="Doyle S."/>
            <person name="Anderson J.B."/>
            <person name="Grigoriev I.V."/>
            <person name="Gueldener U."/>
            <person name="Muensterkoetter M."/>
            <person name="Nagy L.G."/>
        </authorList>
    </citation>
    <scope>NUCLEOTIDE SEQUENCE [LARGE SCALE GENOMIC DNA]</scope>
    <source>
        <strain evidence="3">C18/9</strain>
    </source>
</reference>
<protein>
    <submittedName>
        <fullName evidence="2">Uncharacterized protein</fullName>
    </submittedName>
</protein>